<comment type="caution">
    <text evidence="4">The sequence shown here is derived from an EMBL/GenBank/DDBJ whole genome shotgun (WGS) entry which is preliminary data.</text>
</comment>
<gene>
    <name evidence="4" type="ORF">PENARI_c023G07270</name>
</gene>
<feature type="domain" description="NmrA-like" evidence="3">
    <location>
        <begin position="8"/>
        <end position="147"/>
    </location>
</feature>
<dbReference type="GO" id="GO:0016491">
    <property type="term" value="F:oxidoreductase activity"/>
    <property type="evidence" value="ECO:0007669"/>
    <property type="project" value="UniProtKB-KW"/>
</dbReference>
<dbReference type="PANTHER" id="PTHR47706">
    <property type="entry name" value="NMRA-LIKE FAMILY PROTEIN"/>
    <property type="match status" value="1"/>
</dbReference>
<dbReference type="AlphaFoldDB" id="A0A1F5L7K2"/>
<accession>A0A1F5L7K2</accession>
<dbReference type="Gene3D" id="3.40.50.720">
    <property type="entry name" value="NAD(P)-binding Rossmann-like Domain"/>
    <property type="match status" value="1"/>
</dbReference>
<dbReference type="OrthoDB" id="9974981at2759"/>
<dbReference type="EMBL" id="LXJU01000023">
    <property type="protein sequence ID" value="OGE49162.1"/>
    <property type="molecule type" value="Genomic_DNA"/>
</dbReference>
<dbReference type="InterPro" id="IPR045312">
    <property type="entry name" value="PCBER-like"/>
</dbReference>
<dbReference type="PANTHER" id="PTHR47706:SF7">
    <property type="entry name" value="CIPA-LIKE, PUTATIVE (AFU_ORTHOLOGUE AFUA_1G01630)-RELATED"/>
    <property type="match status" value="1"/>
</dbReference>
<evidence type="ECO:0000313" key="4">
    <source>
        <dbReference type="EMBL" id="OGE49162.1"/>
    </source>
</evidence>
<dbReference type="Proteomes" id="UP000177622">
    <property type="component" value="Unassembled WGS sequence"/>
</dbReference>
<dbReference type="RefSeq" id="XP_022484616.1">
    <property type="nucleotide sequence ID" value="XM_022635567.1"/>
</dbReference>
<reference evidence="4 5" key="1">
    <citation type="journal article" date="2016" name="Sci. Rep.">
        <title>Penicillium arizonense, a new, genome sequenced fungal species, reveals a high chemical diversity in secreted metabolites.</title>
        <authorList>
            <person name="Grijseels S."/>
            <person name="Nielsen J.C."/>
            <person name="Randelovic M."/>
            <person name="Nielsen J."/>
            <person name="Nielsen K.F."/>
            <person name="Workman M."/>
            <person name="Frisvad J.C."/>
        </authorList>
    </citation>
    <scope>NUCLEOTIDE SEQUENCE [LARGE SCALE GENOMIC DNA]</scope>
    <source>
        <strain evidence="4 5">CBS 141311</strain>
    </source>
</reference>
<dbReference type="InterPro" id="IPR036291">
    <property type="entry name" value="NAD(P)-bd_dom_sf"/>
</dbReference>
<dbReference type="Gene3D" id="3.90.25.10">
    <property type="entry name" value="UDP-galactose 4-epimerase, domain 1"/>
    <property type="match status" value="1"/>
</dbReference>
<name>A0A1F5L7K2_PENAI</name>
<sequence length="317" mass="34299">MASNHITNVAIVGAGGNSGRFMTEALLRTGKHTVTALARAGSQSKLPEGVIEKTIDYSKPETIVEALKGQHALVITLGSRAPNEINLQLINAAGEAGVPWILPNEWGPDTANEDLVKDVVIFQPKGEIRKAITDLGKSSYIAVNTGFWYEWSLAIAPAFGVDFANRSATLFDEGNVKISTSTWPQVGRAVANLLSLPITAEGSCLQKLKDQAVYVDSFTVSQRDMLDSVYRVTGTTEADWNITKESAKERYEGGVEAMQKGDLVGFVKMLYTRVFYDDGSGDFSGKGTLNSVLGLPEEDLDEATKRAIERSESTSWA</sequence>
<dbReference type="CDD" id="cd05259">
    <property type="entry name" value="PCBER_SDR_a"/>
    <property type="match status" value="1"/>
</dbReference>
<dbReference type="InterPro" id="IPR008030">
    <property type="entry name" value="NmrA-like"/>
</dbReference>
<evidence type="ECO:0000259" key="3">
    <source>
        <dbReference type="Pfam" id="PF05368"/>
    </source>
</evidence>
<keyword evidence="2" id="KW-0560">Oxidoreductase</keyword>
<dbReference type="GeneID" id="34580301"/>
<evidence type="ECO:0000256" key="1">
    <source>
        <dbReference type="ARBA" id="ARBA00022857"/>
    </source>
</evidence>
<evidence type="ECO:0000256" key="2">
    <source>
        <dbReference type="ARBA" id="ARBA00023002"/>
    </source>
</evidence>
<dbReference type="Pfam" id="PF05368">
    <property type="entry name" value="NmrA"/>
    <property type="match status" value="1"/>
</dbReference>
<keyword evidence="5" id="KW-1185">Reference proteome</keyword>
<keyword evidence="1" id="KW-0521">NADP</keyword>
<protein>
    <recommendedName>
        <fullName evidence="3">NmrA-like domain-containing protein</fullName>
    </recommendedName>
</protein>
<organism evidence="4 5">
    <name type="scientific">Penicillium arizonense</name>
    <dbReference type="NCBI Taxonomy" id="1835702"/>
    <lineage>
        <taxon>Eukaryota</taxon>
        <taxon>Fungi</taxon>
        <taxon>Dikarya</taxon>
        <taxon>Ascomycota</taxon>
        <taxon>Pezizomycotina</taxon>
        <taxon>Eurotiomycetes</taxon>
        <taxon>Eurotiomycetidae</taxon>
        <taxon>Eurotiales</taxon>
        <taxon>Aspergillaceae</taxon>
        <taxon>Penicillium</taxon>
    </lineage>
</organism>
<dbReference type="SUPFAM" id="SSF51735">
    <property type="entry name" value="NAD(P)-binding Rossmann-fold domains"/>
    <property type="match status" value="1"/>
</dbReference>
<dbReference type="STRING" id="1835702.A0A1F5L7K2"/>
<dbReference type="InterPro" id="IPR051609">
    <property type="entry name" value="NmrA/Isoflavone_reductase-like"/>
</dbReference>
<evidence type="ECO:0000313" key="5">
    <source>
        <dbReference type="Proteomes" id="UP000177622"/>
    </source>
</evidence>
<proteinExistence type="predicted"/>